<feature type="compositionally biased region" description="Low complexity" evidence="6">
    <location>
        <begin position="185"/>
        <end position="217"/>
    </location>
</feature>
<feature type="domain" description="C2H2-type" evidence="7">
    <location>
        <begin position="49"/>
        <end position="78"/>
    </location>
</feature>
<evidence type="ECO:0000259" key="7">
    <source>
        <dbReference type="PROSITE" id="PS50157"/>
    </source>
</evidence>
<dbReference type="Gene3D" id="3.30.160.60">
    <property type="entry name" value="Classic Zinc Finger"/>
    <property type="match status" value="4"/>
</dbReference>
<evidence type="ECO:0000256" key="3">
    <source>
        <dbReference type="ARBA" id="ARBA00022771"/>
    </source>
</evidence>
<dbReference type="GO" id="GO:0008270">
    <property type="term" value="F:zinc ion binding"/>
    <property type="evidence" value="ECO:0007669"/>
    <property type="project" value="UniProtKB-KW"/>
</dbReference>
<dbReference type="GO" id="GO:0000785">
    <property type="term" value="C:chromatin"/>
    <property type="evidence" value="ECO:0007669"/>
    <property type="project" value="TreeGrafter"/>
</dbReference>
<evidence type="ECO:0000313" key="9">
    <source>
        <dbReference type="Proteomes" id="UP000717515"/>
    </source>
</evidence>
<feature type="domain" description="C2H2-type" evidence="7">
    <location>
        <begin position="109"/>
        <end position="139"/>
    </location>
</feature>
<dbReference type="InterPro" id="IPR013087">
    <property type="entry name" value="Znf_C2H2_type"/>
</dbReference>
<dbReference type="GO" id="GO:0000978">
    <property type="term" value="F:RNA polymerase II cis-regulatory region sequence-specific DNA binding"/>
    <property type="evidence" value="ECO:0007669"/>
    <property type="project" value="TreeGrafter"/>
</dbReference>
<gene>
    <name evidence="8" type="ORF">KVV02_000216</name>
</gene>
<evidence type="ECO:0000256" key="4">
    <source>
        <dbReference type="ARBA" id="ARBA00022833"/>
    </source>
</evidence>
<dbReference type="PANTHER" id="PTHR14003:SF22">
    <property type="entry name" value="FINGER DOMAIN PROTEIN, PUTATIVE (AFU_ORTHOLOGUE AFUA_4G11480)-RELATED"/>
    <property type="match status" value="1"/>
</dbReference>
<evidence type="ECO:0000256" key="6">
    <source>
        <dbReference type="SAM" id="MobiDB-lite"/>
    </source>
</evidence>
<protein>
    <recommendedName>
        <fullName evidence="7">C2H2-type domain-containing protein</fullName>
    </recommendedName>
</protein>
<accession>A0A9P8II18</accession>
<reference evidence="8" key="1">
    <citation type="submission" date="2021-07" db="EMBL/GenBank/DDBJ databases">
        <title>Draft genome of Mortierella alpina, strain LL118, isolated from an aspen leaf litter sample.</title>
        <authorList>
            <person name="Yang S."/>
            <person name="Vinatzer B.A."/>
        </authorList>
    </citation>
    <scope>NUCLEOTIDE SEQUENCE</scope>
    <source>
        <strain evidence="8">LL118</strain>
    </source>
</reference>
<sequence>MDILELIHAEGHQQDSRPFRCTWNSCGKAFSRRSDLARHGRIHTNERPFVCHEPGCTKSFIQRSALTVHQRTHSGERPHMCEQPDCQKRFSDSSSLARHRRIHTGKRPYKCSFDGCGKSFCRKTTLTKHHRKEHVLARRTNIWRDDLVGATIGPSMLDTSDMTARPLHVHIPHYQAMSPVHTPPHEGSSSGSPMSPMSPISPMTPMTPMGPMHMSSMDPLAHLQPMMPLHPGQSSHHQHQHHHQQPEPHHHQQAHHQQMYIKQEEFEQYPGQLHTRPQHPLQPQALGCGGPGYQSFLSHLGPHAELGAHVEYSRVDSHSSLTDATFYPPYY</sequence>
<dbReference type="EMBL" id="JAIFTL010000001">
    <property type="protein sequence ID" value="KAG9327770.1"/>
    <property type="molecule type" value="Genomic_DNA"/>
</dbReference>
<proteinExistence type="predicted"/>
<dbReference type="Pfam" id="PF00096">
    <property type="entry name" value="zf-C2H2"/>
    <property type="match status" value="4"/>
</dbReference>
<dbReference type="InterPro" id="IPR036236">
    <property type="entry name" value="Znf_C2H2_sf"/>
</dbReference>
<dbReference type="SMART" id="SM00355">
    <property type="entry name" value="ZnF_C2H2"/>
    <property type="match status" value="4"/>
</dbReference>
<feature type="domain" description="C2H2-type" evidence="7">
    <location>
        <begin position="19"/>
        <end position="48"/>
    </location>
</feature>
<name>A0A9P8II18_MORAP</name>
<dbReference type="FunFam" id="3.30.160.60:FF:000125">
    <property type="entry name" value="Putative zinc finger protein 143"/>
    <property type="match status" value="2"/>
</dbReference>
<organism evidence="8 9">
    <name type="scientific">Mortierella alpina</name>
    <name type="common">Oleaginous fungus</name>
    <name type="synonym">Mortierella renispora</name>
    <dbReference type="NCBI Taxonomy" id="64518"/>
    <lineage>
        <taxon>Eukaryota</taxon>
        <taxon>Fungi</taxon>
        <taxon>Fungi incertae sedis</taxon>
        <taxon>Mucoromycota</taxon>
        <taxon>Mortierellomycotina</taxon>
        <taxon>Mortierellomycetes</taxon>
        <taxon>Mortierellales</taxon>
        <taxon>Mortierellaceae</taxon>
        <taxon>Mortierella</taxon>
    </lineage>
</organism>
<dbReference type="PANTHER" id="PTHR14003">
    <property type="entry name" value="TRANSCRIPTIONAL REPRESSOR PROTEIN YY"/>
    <property type="match status" value="1"/>
</dbReference>
<dbReference type="GO" id="GO:0031519">
    <property type="term" value="C:PcG protein complex"/>
    <property type="evidence" value="ECO:0007669"/>
    <property type="project" value="TreeGrafter"/>
</dbReference>
<evidence type="ECO:0000256" key="5">
    <source>
        <dbReference type="PROSITE-ProRule" id="PRU00042"/>
    </source>
</evidence>
<dbReference type="Proteomes" id="UP000717515">
    <property type="component" value="Unassembled WGS sequence"/>
</dbReference>
<feature type="region of interest" description="Disordered" evidence="6">
    <location>
        <begin position="178"/>
        <end position="258"/>
    </location>
</feature>
<evidence type="ECO:0000256" key="1">
    <source>
        <dbReference type="ARBA" id="ARBA00022723"/>
    </source>
</evidence>
<dbReference type="GO" id="GO:0005667">
    <property type="term" value="C:transcription regulator complex"/>
    <property type="evidence" value="ECO:0007669"/>
    <property type="project" value="TreeGrafter"/>
</dbReference>
<keyword evidence="2" id="KW-0677">Repeat</keyword>
<dbReference type="PROSITE" id="PS50157">
    <property type="entry name" value="ZINC_FINGER_C2H2_2"/>
    <property type="match status" value="4"/>
</dbReference>
<dbReference type="FunFam" id="3.30.160.60:FF:002343">
    <property type="entry name" value="Zinc finger protein 33A"/>
    <property type="match status" value="1"/>
</dbReference>
<feature type="domain" description="C2H2-type" evidence="7">
    <location>
        <begin position="79"/>
        <end position="108"/>
    </location>
</feature>
<keyword evidence="1" id="KW-0479">Metal-binding</keyword>
<dbReference type="GO" id="GO:0000981">
    <property type="term" value="F:DNA-binding transcription factor activity, RNA polymerase II-specific"/>
    <property type="evidence" value="ECO:0007669"/>
    <property type="project" value="TreeGrafter"/>
</dbReference>
<evidence type="ECO:0000313" key="8">
    <source>
        <dbReference type="EMBL" id="KAG9327770.1"/>
    </source>
</evidence>
<evidence type="ECO:0000256" key="2">
    <source>
        <dbReference type="ARBA" id="ARBA00022737"/>
    </source>
</evidence>
<keyword evidence="4" id="KW-0862">Zinc</keyword>
<dbReference type="SUPFAM" id="SSF57667">
    <property type="entry name" value="beta-beta-alpha zinc fingers"/>
    <property type="match status" value="3"/>
</dbReference>
<dbReference type="AlphaFoldDB" id="A0A9P8II18"/>
<dbReference type="PROSITE" id="PS00028">
    <property type="entry name" value="ZINC_FINGER_C2H2_1"/>
    <property type="match status" value="4"/>
</dbReference>
<comment type="caution">
    <text evidence="8">The sequence shown here is derived from an EMBL/GenBank/DDBJ whole genome shotgun (WGS) entry which is preliminary data.</text>
</comment>
<keyword evidence="3 5" id="KW-0863">Zinc-finger</keyword>